<feature type="transmembrane region" description="Helical" evidence="1">
    <location>
        <begin position="52"/>
        <end position="70"/>
    </location>
</feature>
<dbReference type="EMBL" id="MPDP01000303">
    <property type="protein sequence ID" value="KAK1450846.1"/>
    <property type="molecule type" value="Genomic_DNA"/>
</dbReference>
<dbReference type="PANTHER" id="PTHR35179">
    <property type="entry name" value="PROTEIN CBG02620"/>
    <property type="match status" value="1"/>
</dbReference>
<evidence type="ECO:0000313" key="3">
    <source>
        <dbReference type="Proteomes" id="UP001239213"/>
    </source>
</evidence>
<accession>A0AAI9XK02</accession>
<dbReference type="AlphaFoldDB" id="A0AAI9XK02"/>
<feature type="transmembrane region" description="Helical" evidence="1">
    <location>
        <begin position="195"/>
        <end position="217"/>
    </location>
</feature>
<sequence length="288" mass="32357">MATQVSPTGGCYLETTTSILLGIVIGLTMLNFGKVLKQTSHIYSKTKSFTNLYSWMIWILLLASPTQAIIDWLFIVGHILKSPGFSAADILLWVFQTQLTPQIIANRLGLIMTDKKKVRIMKCVLLVIIGIMNATVICMIFLIQATYPTLGPHIQKFYAPIDKAFGLLTDLLLNLAFIWKVHHELIANGLTKYRLLFNLNIAAIILSLSMDVGRSVFPSFKSFPRTALRASLIRRTKIALLVVVLVLPNSFIYTCIHPIVYSVKLAIELMMADLIVQVTQEQYQMPEI</sequence>
<protein>
    <recommendedName>
        <fullName evidence="4">Integral membrane protein</fullName>
    </recommendedName>
</protein>
<gene>
    <name evidence="2" type="ORF">CCUS01_11386</name>
</gene>
<feature type="transmembrane region" description="Helical" evidence="1">
    <location>
        <begin position="123"/>
        <end position="143"/>
    </location>
</feature>
<keyword evidence="3" id="KW-1185">Reference proteome</keyword>
<reference evidence="2" key="1">
    <citation type="submission" date="2016-11" db="EMBL/GenBank/DDBJ databases">
        <title>The genome sequence of Colletotrichum cuscutae.</title>
        <authorList>
            <person name="Baroncelli R."/>
        </authorList>
    </citation>
    <scope>NUCLEOTIDE SEQUENCE</scope>
    <source>
        <strain evidence="2">IMI 304802</strain>
    </source>
</reference>
<dbReference type="Proteomes" id="UP001239213">
    <property type="component" value="Unassembled WGS sequence"/>
</dbReference>
<feature type="transmembrane region" description="Helical" evidence="1">
    <location>
        <begin position="12"/>
        <end position="32"/>
    </location>
</feature>
<keyword evidence="1" id="KW-1133">Transmembrane helix</keyword>
<name>A0AAI9XK02_9PEZI</name>
<comment type="caution">
    <text evidence="2">The sequence shown here is derived from an EMBL/GenBank/DDBJ whole genome shotgun (WGS) entry which is preliminary data.</text>
</comment>
<keyword evidence="1" id="KW-0812">Transmembrane</keyword>
<proteinExistence type="predicted"/>
<keyword evidence="1" id="KW-0472">Membrane</keyword>
<dbReference type="PANTHER" id="PTHR35179:SF2">
    <property type="entry name" value="START DOMAIN-CONTAINING PROTEIN"/>
    <property type="match status" value="1"/>
</dbReference>
<organism evidence="2 3">
    <name type="scientific">Colletotrichum cuscutae</name>
    <dbReference type="NCBI Taxonomy" id="1209917"/>
    <lineage>
        <taxon>Eukaryota</taxon>
        <taxon>Fungi</taxon>
        <taxon>Dikarya</taxon>
        <taxon>Ascomycota</taxon>
        <taxon>Pezizomycotina</taxon>
        <taxon>Sordariomycetes</taxon>
        <taxon>Hypocreomycetidae</taxon>
        <taxon>Glomerellales</taxon>
        <taxon>Glomerellaceae</taxon>
        <taxon>Colletotrichum</taxon>
        <taxon>Colletotrichum acutatum species complex</taxon>
    </lineage>
</organism>
<evidence type="ECO:0008006" key="4">
    <source>
        <dbReference type="Google" id="ProtNLM"/>
    </source>
</evidence>
<evidence type="ECO:0000256" key="1">
    <source>
        <dbReference type="SAM" id="Phobius"/>
    </source>
</evidence>
<feature type="transmembrane region" description="Helical" evidence="1">
    <location>
        <begin position="238"/>
        <end position="261"/>
    </location>
</feature>
<feature type="transmembrane region" description="Helical" evidence="1">
    <location>
        <begin position="90"/>
        <end position="111"/>
    </location>
</feature>
<evidence type="ECO:0000313" key="2">
    <source>
        <dbReference type="EMBL" id="KAK1450846.1"/>
    </source>
</evidence>